<keyword evidence="2" id="KW-1185">Reference proteome</keyword>
<proteinExistence type="predicted"/>
<sequence>MQLRTKVGKAVNNVIEETKVKGVAALIQKHAAMAKNGVVAASKKDESNDDADSKCATCILFMLSVSNSAYLRKVQVCTSIQFARVQNLRIKAQCADQNGLKQKYTEVDYSHQRLMQNLSQKLCVNPKCSNRADSFEKVLQILGFQRQVAVKKPNSTEVEDNNNSCQRTRSEFEGLLEGAGLQRFVKKSVVARQRLNICSEVDPEALCKYRSKSISEMMQRQSEMLCGMFRALKYRA</sequence>
<protein>
    <submittedName>
        <fullName evidence="1">Uncharacterized protein</fullName>
    </submittedName>
</protein>
<evidence type="ECO:0000313" key="1">
    <source>
        <dbReference type="EMBL" id="KAI3669458.1"/>
    </source>
</evidence>
<dbReference type="EMBL" id="CM042062">
    <property type="protein sequence ID" value="KAI3669458.1"/>
    <property type="molecule type" value="Genomic_DNA"/>
</dbReference>
<name>A0ACB8XM29_ARCLA</name>
<accession>A0ACB8XM29</accession>
<reference evidence="2" key="1">
    <citation type="journal article" date="2022" name="Mol. Ecol. Resour.">
        <title>The genomes of chicory, endive, great burdock and yacon provide insights into Asteraceae palaeo-polyploidization history and plant inulin production.</title>
        <authorList>
            <person name="Fan W."/>
            <person name="Wang S."/>
            <person name="Wang H."/>
            <person name="Wang A."/>
            <person name="Jiang F."/>
            <person name="Liu H."/>
            <person name="Zhao H."/>
            <person name="Xu D."/>
            <person name="Zhang Y."/>
        </authorList>
    </citation>
    <scope>NUCLEOTIDE SEQUENCE [LARGE SCALE GENOMIC DNA]</scope>
    <source>
        <strain evidence="2">cv. Niubang</strain>
    </source>
</reference>
<gene>
    <name evidence="1" type="ORF">L6452_40694</name>
</gene>
<evidence type="ECO:0000313" key="2">
    <source>
        <dbReference type="Proteomes" id="UP001055879"/>
    </source>
</evidence>
<organism evidence="1 2">
    <name type="scientific">Arctium lappa</name>
    <name type="common">Greater burdock</name>
    <name type="synonym">Lappa major</name>
    <dbReference type="NCBI Taxonomy" id="4217"/>
    <lineage>
        <taxon>Eukaryota</taxon>
        <taxon>Viridiplantae</taxon>
        <taxon>Streptophyta</taxon>
        <taxon>Embryophyta</taxon>
        <taxon>Tracheophyta</taxon>
        <taxon>Spermatophyta</taxon>
        <taxon>Magnoliopsida</taxon>
        <taxon>eudicotyledons</taxon>
        <taxon>Gunneridae</taxon>
        <taxon>Pentapetalae</taxon>
        <taxon>asterids</taxon>
        <taxon>campanulids</taxon>
        <taxon>Asterales</taxon>
        <taxon>Asteraceae</taxon>
        <taxon>Carduoideae</taxon>
        <taxon>Cardueae</taxon>
        <taxon>Arctiinae</taxon>
        <taxon>Arctium</taxon>
    </lineage>
</organism>
<dbReference type="Proteomes" id="UP001055879">
    <property type="component" value="Linkage Group LG16"/>
</dbReference>
<comment type="caution">
    <text evidence="1">The sequence shown here is derived from an EMBL/GenBank/DDBJ whole genome shotgun (WGS) entry which is preliminary data.</text>
</comment>
<reference evidence="1 2" key="2">
    <citation type="journal article" date="2022" name="Mol. Ecol. Resour.">
        <title>The genomes of chicory, endive, great burdock and yacon provide insights into Asteraceae paleo-polyploidization history and plant inulin production.</title>
        <authorList>
            <person name="Fan W."/>
            <person name="Wang S."/>
            <person name="Wang H."/>
            <person name="Wang A."/>
            <person name="Jiang F."/>
            <person name="Liu H."/>
            <person name="Zhao H."/>
            <person name="Xu D."/>
            <person name="Zhang Y."/>
        </authorList>
    </citation>
    <scope>NUCLEOTIDE SEQUENCE [LARGE SCALE GENOMIC DNA]</scope>
    <source>
        <strain evidence="2">cv. Niubang</strain>
    </source>
</reference>